<dbReference type="EMBL" id="BMJJ01000007">
    <property type="protein sequence ID" value="GGD24438.1"/>
    <property type="molecule type" value="Genomic_DNA"/>
</dbReference>
<gene>
    <name evidence="1" type="ORF">GCM10011335_29180</name>
</gene>
<keyword evidence="2" id="KW-1185">Reference proteome</keyword>
<evidence type="ECO:0000313" key="1">
    <source>
        <dbReference type="EMBL" id="GGD24438.1"/>
    </source>
</evidence>
<protein>
    <submittedName>
        <fullName evidence="1">Uncharacterized protein</fullName>
    </submittedName>
</protein>
<evidence type="ECO:0000313" key="2">
    <source>
        <dbReference type="Proteomes" id="UP000613160"/>
    </source>
</evidence>
<reference evidence="1" key="2">
    <citation type="submission" date="2020-09" db="EMBL/GenBank/DDBJ databases">
        <authorList>
            <person name="Sun Q."/>
            <person name="Zhou Y."/>
        </authorList>
    </citation>
    <scope>NUCLEOTIDE SEQUENCE</scope>
    <source>
        <strain evidence="1">CGMCC 1.15493</strain>
    </source>
</reference>
<organism evidence="1 2">
    <name type="scientific">Aureimonas glaciei</name>
    <dbReference type="NCBI Taxonomy" id="1776957"/>
    <lineage>
        <taxon>Bacteria</taxon>
        <taxon>Pseudomonadati</taxon>
        <taxon>Pseudomonadota</taxon>
        <taxon>Alphaproteobacteria</taxon>
        <taxon>Hyphomicrobiales</taxon>
        <taxon>Aurantimonadaceae</taxon>
        <taxon>Aureimonas</taxon>
    </lineage>
</organism>
<dbReference type="RefSeq" id="WP_188851930.1">
    <property type="nucleotide sequence ID" value="NZ_BMJJ01000007.1"/>
</dbReference>
<dbReference type="AlphaFoldDB" id="A0A917DC87"/>
<name>A0A917DC87_9HYPH</name>
<dbReference type="Proteomes" id="UP000613160">
    <property type="component" value="Unassembled WGS sequence"/>
</dbReference>
<comment type="caution">
    <text evidence="1">The sequence shown here is derived from an EMBL/GenBank/DDBJ whole genome shotgun (WGS) entry which is preliminary data.</text>
</comment>
<sequence length="290" mass="31156">MGLILRTQLPFSTGDTSRRKFKVDPLLYGDTEGVRFTLDLEKFSYSGTANPANNAPMFDLSANENGVMKVRTGSTVTRAGNGFAFYGTAAAGDYVEIPASVAADIQASQNFLIGMHVRLPTAAEWISAAPSNAPILTWTDAATGWPTAELLHVSMTAYGGVKRINWTRQTAANVVQDVGLPPAAADFGGIVQLGYWRNSAGIGFRIKSENGLISATDVRGADNSLNFSAQKGKFGIGPSNWQSILSGGPKTASNFRIHRLFIENLARSNRDPTAVLDRDYARAKTRTVFS</sequence>
<reference evidence="1" key="1">
    <citation type="journal article" date="2014" name="Int. J. Syst. Evol. Microbiol.">
        <title>Complete genome sequence of Corynebacterium casei LMG S-19264T (=DSM 44701T), isolated from a smear-ripened cheese.</title>
        <authorList>
            <consortium name="US DOE Joint Genome Institute (JGI-PGF)"/>
            <person name="Walter F."/>
            <person name="Albersmeier A."/>
            <person name="Kalinowski J."/>
            <person name="Ruckert C."/>
        </authorList>
    </citation>
    <scope>NUCLEOTIDE SEQUENCE</scope>
    <source>
        <strain evidence="1">CGMCC 1.15493</strain>
    </source>
</reference>
<accession>A0A917DC87</accession>
<proteinExistence type="predicted"/>